<proteinExistence type="predicted"/>
<sequence length="115" mass="13186">MGALICDTCGMMNVPNSHFGSRECEAKRYIRKMEALGYAPFPCRRWTRAFRSAGLQVVHGPITLNREGNWAPKWILDSFKAARTMAYIRKLPFKEQVAWHMKVALLVERHHAASP</sequence>
<name>A0A7Y4KKB9_9BACT</name>
<accession>A0A7Y4KKB9</accession>
<reference evidence="1 2" key="1">
    <citation type="submission" date="2020-05" db="EMBL/GenBank/DDBJ databases">
        <authorList>
            <person name="Whitworth D."/>
        </authorList>
    </citation>
    <scope>NUCLEOTIDE SEQUENCE [LARGE SCALE GENOMIC DNA]</scope>
    <source>
        <strain evidence="1 2">AB043B</strain>
    </source>
</reference>
<evidence type="ECO:0000313" key="2">
    <source>
        <dbReference type="Proteomes" id="UP000563426"/>
    </source>
</evidence>
<dbReference type="Proteomes" id="UP000563426">
    <property type="component" value="Unassembled WGS sequence"/>
</dbReference>
<organism evidence="1 2">
    <name type="scientific">Corallococcus exercitus</name>
    <dbReference type="NCBI Taxonomy" id="2316736"/>
    <lineage>
        <taxon>Bacteria</taxon>
        <taxon>Pseudomonadati</taxon>
        <taxon>Myxococcota</taxon>
        <taxon>Myxococcia</taxon>
        <taxon>Myxococcales</taxon>
        <taxon>Cystobacterineae</taxon>
        <taxon>Myxococcaceae</taxon>
        <taxon>Corallococcus</taxon>
    </lineage>
</organism>
<evidence type="ECO:0000313" key="1">
    <source>
        <dbReference type="EMBL" id="NOK34279.1"/>
    </source>
</evidence>
<dbReference type="RefSeq" id="WP_171435245.1">
    <property type="nucleotide sequence ID" value="NZ_JABFJV010000064.1"/>
</dbReference>
<dbReference type="AlphaFoldDB" id="A0A7Y4KKB9"/>
<protein>
    <submittedName>
        <fullName evidence="1">Uncharacterized protein</fullName>
    </submittedName>
</protein>
<keyword evidence="2" id="KW-1185">Reference proteome</keyword>
<dbReference type="EMBL" id="JABFJV010000064">
    <property type="protein sequence ID" value="NOK34279.1"/>
    <property type="molecule type" value="Genomic_DNA"/>
</dbReference>
<gene>
    <name evidence="1" type="ORF">HMI49_13840</name>
</gene>
<comment type="caution">
    <text evidence="1">The sequence shown here is derived from an EMBL/GenBank/DDBJ whole genome shotgun (WGS) entry which is preliminary data.</text>
</comment>